<reference evidence="1" key="1">
    <citation type="submission" date="2015-09" db="EMBL/GenBank/DDBJ databases">
        <authorList>
            <consortium name="Pathogen Informatics"/>
        </authorList>
    </citation>
    <scope>NUCLEOTIDE SEQUENCE</scope>
    <source>
        <strain evidence="1">2789STDY5834896</strain>
    </source>
</reference>
<dbReference type="EMBL" id="FMHG01000001">
    <property type="protein sequence ID" value="SCJ45107.1"/>
    <property type="molecule type" value="Genomic_DNA"/>
</dbReference>
<dbReference type="AlphaFoldDB" id="A0A1C6GIX3"/>
<organism evidence="1">
    <name type="scientific">uncultured Anaerotruncus sp</name>
    <dbReference type="NCBI Taxonomy" id="905011"/>
    <lineage>
        <taxon>Bacteria</taxon>
        <taxon>Bacillati</taxon>
        <taxon>Bacillota</taxon>
        <taxon>Clostridia</taxon>
        <taxon>Eubacteriales</taxon>
        <taxon>Oscillospiraceae</taxon>
        <taxon>Anaerotruncus</taxon>
        <taxon>environmental samples</taxon>
    </lineage>
</organism>
<protein>
    <submittedName>
        <fullName evidence="1">Uncharacterized protein</fullName>
    </submittedName>
</protein>
<name>A0A1C6GIX3_9FIRM</name>
<accession>A0A1C6GIX3</accession>
<proteinExistence type="predicted"/>
<gene>
    <name evidence="1" type="ORF">SAMEA3545359_00405</name>
</gene>
<evidence type="ECO:0000313" key="1">
    <source>
        <dbReference type="EMBL" id="SCJ45107.1"/>
    </source>
</evidence>
<sequence length="32" mass="3719">MAGSFFAALTAKRLATSRERNREIELPICFYR</sequence>